<feature type="compositionally biased region" description="Basic and acidic residues" evidence="1">
    <location>
        <begin position="197"/>
        <end position="233"/>
    </location>
</feature>
<dbReference type="KEGG" id="mpi:Mpet_1574"/>
<organism evidence="3 4">
    <name type="scientific">Methanolacinia petrolearia (strain DSM 11571 / OCM 486 / SEBR 4847)</name>
    <name type="common">Methanoplanus petrolearius</name>
    <dbReference type="NCBI Taxonomy" id="679926"/>
    <lineage>
        <taxon>Archaea</taxon>
        <taxon>Methanobacteriati</taxon>
        <taxon>Methanobacteriota</taxon>
        <taxon>Stenosarchaea group</taxon>
        <taxon>Methanomicrobia</taxon>
        <taxon>Methanomicrobiales</taxon>
        <taxon>Methanomicrobiaceae</taxon>
        <taxon>Methanolacinia</taxon>
    </lineage>
</organism>
<dbReference type="EMBL" id="CP002117">
    <property type="protein sequence ID" value="ADN36331.1"/>
    <property type="molecule type" value="Genomic_DNA"/>
</dbReference>
<dbReference type="Proteomes" id="UP000006565">
    <property type="component" value="Chromosome"/>
</dbReference>
<dbReference type="Gene3D" id="3.30.460.80">
    <property type="entry name" value="NADH:ubiquinone oxidoreductase, 30kDa subunit"/>
    <property type="match status" value="1"/>
</dbReference>
<dbReference type="GO" id="GO:0008137">
    <property type="term" value="F:NADH dehydrogenase (ubiquinone) activity"/>
    <property type="evidence" value="ECO:0007669"/>
    <property type="project" value="InterPro"/>
</dbReference>
<proteinExistence type="predicted"/>
<dbReference type="RefSeq" id="WP_013329508.1">
    <property type="nucleotide sequence ID" value="NC_014507.1"/>
</dbReference>
<dbReference type="GeneID" id="9744045"/>
<dbReference type="eggNOG" id="arCOG01552">
    <property type="taxonomic scope" value="Archaea"/>
</dbReference>
<keyword evidence="4" id="KW-1185">Reference proteome</keyword>
<dbReference type="Pfam" id="PF00329">
    <property type="entry name" value="Complex1_30kDa"/>
    <property type="match status" value="1"/>
</dbReference>
<dbReference type="SUPFAM" id="SSF143243">
    <property type="entry name" value="Nqo5-like"/>
    <property type="match status" value="1"/>
</dbReference>
<dbReference type="InterPro" id="IPR052197">
    <property type="entry name" value="ComplexI_49kDa-like"/>
</dbReference>
<reference evidence="3 4" key="1">
    <citation type="journal article" date="2010" name="Stand. Genomic Sci.">
        <title>Complete genome sequence of Methanoplanus petrolearius type strain (SEBR 4847).</title>
        <authorList>
            <person name="Brambilla E."/>
            <person name="Djao O.D."/>
            <person name="Daligault H."/>
            <person name="Lapidus A."/>
            <person name="Lucas S."/>
            <person name="Hammon N."/>
            <person name="Nolan M."/>
            <person name="Tice H."/>
            <person name="Cheng J.F."/>
            <person name="Han C."/>
            <person name="Tapia R."/>
            <person name="Goodwin L."/>
            <person name="Pitluck S."/>
            <person name="Liolios K."/>
            <person name="Ivanova N."/>
            <person name="Mavromatis K."/>
            <person name="Mikhailova N."/>
            <person name="Pati A."/>
            <person name="Chen A."/>
            <person name="Palaniappan K."/>
            <person name="Land M."/>
            <person name="Hauser L."/>
            <person name="Chang Y.J."/>
            <person name="Jeffries C.D."/>
            <person name="Rohde M."/>
            <person name="Spring S."/>
            <person name="Sikorski J."/>
            <person name="Goker M."/>
            <person name="Woyke T."/>
            <person name="Bristow J."/>
            <person name="Eisen J.A."/>
            <person name="Markowitz V."/>
            <person name="Hugenholtz P."/>
            <person name="Kyrpides N.C."/>
            <person name="Klenk H.P."/>
        </authorList>
    </citation>
    <scope>NUCLEOTIDE SEQUENCE [LARGE SCALE GENOMIC DNA]</scope>
    <source>
        <strain evidence="4">DSM 11571 / OCM 486 / SEBR 4847</strain>
    </source>
</reference>
<dbReference type="HOGENOM" id="CLU_097415_0_0_2"/>
<dbReference type="InterPro" id="IPR001268">
    <property type="entry name" value="NADH_UbQ_OxRdtase_30kDa_su"/>
</dbReference>
<dbReference type="AlphaFoldDB" id="E1RGN6"/>
<keyword evidence="3" id="KW-0830">Ubiquinone</keyword>
<gene>
    <name evidence="3" type="ordered locus">Mpet_1574</name>
</gene>
<accession>E1RGN6</accession>
<evidence type="ECO:0000256" key="1">
    <source>
        <dbReference type="SAM" id="MobiDB-lite"/>
    </source>
</evidence>
<name>E1RGN6_METP4</name>
<evidence type="ECO:0000313" key="4">
    <source>
        <dbReference type="Proteomes" id="UP000006565"/>
    </source>
</evidence>
<dbReference type="STRING" id="679926.Mpet_1574"/>
<feature type="region of interest" description="Disordered" evidence="1">
    <location>
        <begin position="178"/>
        <end position="233"/>
    </location>
</feature>
<dbReference type="PANTHER" id="PTHR43485">
    <property type="entry name" value="HYDROGENASE-4 COMPONENT G"/>
    <property type="match status" value="1"/>
</dbReference>
<dbReference type="OrthoDB" id="43567at2157"/>
<protein>
    <submittedName>
        <fullName evidence="3">NADH dehydrogenase (Ubiquinone) 30 kDa subunit</fullName>
    </submittedName>
</protein>
<dbReference type="InterPro" id="IPR037232">
    <property type="entry name" value="NADH_quin_OxRdtase_su_C/D-like"/>
</dbReference>
<evidence type="ECO:0000259" key="2">
    <source>
        <dbReference type="Pfam" id="PF00329"/>
    </source>
</evidence>
<dbReference type="PANTHER" id="PTHR43485:SF1">
    <property type="entry name" value="FORMATE HYDROGENLYASE SUBUNIT 5-RELATED"/>
    <property type="match status" value="1"/>
</dbReference>
<sequence length="233" mass="26138">MTDTAKNMMTAEEVAERFASKFGDQIISSEIKQWCEGTKKTPINSIWMKIETEILHDAVGELISIDFPHLGVISAVDMIEEIDVLYHFTIFFGSKGSEITVSFIVSVPKENPVVPTISDLIPGAVYSEREKQELMGIIVDGIPDQRGLFLPDDFPEGIYPWRKDDAGIRDDMVKDLWAVGRPEDRPNPPVKPKPEKKKSDEEPAKKAEKKPGEKPEASEPAKDEPKEEVKSDE</sequence>
<feature type="domain" description="NADH:ubiquinone oxidoreductase 30kDa subunit" evidence="2">
    <location>
        <begin position="49"/>
        <end position="165"/>
    </location>
</feature>
<evidence type="ECO:0000313" key="3">
    <source>
        <dbReference type="EMBL" id="ADN36331.1"/>
    </source>
</evidence>